<feature type="region of interest" description="Disordered" evidence="1">
    <location>
        <begin position="610"/>
        <end position="743"/>
    </location>
</feature>
<feature type="chain" id="PRO_5034616877" evidence="3">
    <location>
        <begin position="21"/>
        <end position="948"/>
    </location>
</feature>
<sequence length="948" mass="99282">MAAPTQVLPSWLTLVTTVVTQPDGSVSTSSATLQLPLTYFGPSIPLGSNGVWVFGGLTPPPSASFPSLSPTSSPTLSNPMASSSSQPTSFPPVTPSSTLTSPPSFTPSGSSVASSTASPASSTNMSSSPIAAASQAHGISTSTLGAILGAILGALLLLVLVLIVLLLRRNRRNSPAESKSSSFWNRRTTLLSRRSHQTPIWTGWEMVGPDDLLESGRSGRNSGERTPGEGSPRGSGEEDDPFLTRRGGTDDMTETKSPSATLVSVPVAAAIGSVSSHRSATKVGGPIIPRDVLLRMSEEDPSFGNTSSSQRFGDVRIVQPSPPSAYPGGMEHESPLRPPRPLDPDGLMIGRGLRPSTRASSREGASVRTKTSQNRSLPSEKSLHNVGVADPDADNDGDGDGDHSFNDQESAELLTARRVKVGELGQRARPRPLSGIGSEPGPSRAGAGVGALGLDRLAQLGRFSWFKRLSVAGATSGTGSRRSSRDISTAEEDPYTPAPLRRQSRQGSNPNSPSRPTSRPVSWAPLPTRNSMVDAESGGRLRHDSGVGLLTVPGERPMSTLSAKSAGSISGNTIYHTPTSSVADVTVEGDEEQDDGITMPVPIVYGGVQQRSQQSLPSANVSGPTNRAHSHFVPHRSPTNPPTYDDAMSENNADGGREVDILDIPAPRPASPFSAASERPTFPPGLVPLPTPRAWRDSSSTGDVSGTGTGSGSAGIRIDVLEEEPPVAQEGWRSLATGDAQGSRRMTFGFPMVVQQPTALVSEQGSLHSMRSHLFPSAPMSPIGSAPASSLHTQSGSGSSRPSMSYHSQQPTASSAGSHDHSSAVSSEDRRHHRRRADGTEVLDPPLSAVFSRGFPAHPPTQSRGQSPAAAERQVSPLARAELPDTSTASGTGTVTSSGTVRTNDSVTNSSVTTAMTDPITGTVMHLPRMPWREQQERRDQSRDDPAW</sequence>
<feature type="compositionally biased region" description="Low complexity" evidence="1">
    <location>
        <begin position="64"/>
        <end position="88"/>
    </location>
</feature>
<feature type="region of interest" description="Disordered" evidence="1">
    <location>
        <begin position="203"/>
        <end position="260"/>
    </location>
</feature>
<feature type="compositionally biased region" description="Basic and acidic residues" evidence="1">
    <location>
        <begin position="818"/>
        <end position="830"/>
    </location>
</feature>
<evidence type="ECO:0000256" key="1">
    <source>
        <dbReference type="SAM" id="MobiDB-lite"/>
    </source>
</evidence>
<keyword evidence="2" id="KW-1133">Transmembrane helix</keyword>
<feature type="compositionally biased region" description="Basic and acidic residues" evidence="1">
    <location>
        <begin position="931"/>
        <end position="948"/>
    </location>
</feature>
<keyword evidence="2" id="KW-0812">Transmembrane</keyword>
<feature type="compositionally biased region" description="Low complexity" evidence="1">
    <location>
        <begin position="886"/>
        <end position="914"/>
    </location>
</feature>
<proteinExistence type="predicted"/>
<feature type="compositionally biased region" description="Low complexity" evidence="1">
    <location>
        <begin position="472"/>
        <end position="481"/>
    </location>
</feature>
<feature type="region of interest" description="Disordered" evidence="1">
    <location>
        <begin position="299"/>
        <end position="449"/>
    </location>
</feature>
<feature type="compositionally biased region" description="Low complexity" evidence="1">
    <location>
        <begin position="795"/>
        <end position="817"/>
    </location>
</feature>
<feature type="region of interest" description="Disordered" evidence="1">
    <location>
        <begin position="772"/>
        <end position="948"/>
    </location>
</feature>
<accession>A0A8E2DS79</accession>
<dbReference type="AlphaFoldDB" id="A0A8E2DS79"/>
<evidence type="ECO:0000256" key="2">
    <source>
        <dbReference type="SAM" id="Phobius"/>
    </source>
</evidence>
<feature type="compositionally biased region" description="Low complexity" evidence="1">
    <location>
        <begin position="95"/>
        <end position="127"/>
    </location>
</feature>
<feature type="region of interest" description="Disordered" evidence="1">
    <location>
        <begin position="63"/>
        <end position="127"/>
    </location>
</feature>
<gene>
    <name evidence="4" type="ORF">OBBRIDRAFT_788867</name>
</gene>
<protein>
    <submittedName>
        <fullName evidence="4">Uncharacterized protein</fullName>
    </submittedName>
</protein>
<dbReference type="Proteomes" id="UP000250043">
    <property type="component" value="Unassembled WGS sequence"/>
</dbReference>
<feature type="signal peptide" evidence="3">
    <location>
        <begin position="1"/>
        <end position="20"/>
    </location>
</feature>
<keyword evidence="3" id="KW-0732">Signal</keyword>
<name>A0A8E2DS79_9APHY</name>
<feature type="compositionally biased region" description="Basic and acidic residues" evidence="1">
    <location>
        <begin position="330"/>
        <end position="343"/>
    </location>
</feature>
<reference evidence="4 5" key="1">
    <citation type="submission" date="2016-07" db="EMBL/GenBank/DDBJ databases">
        <title>Draft genome of the white-rot fungus Obba rivulosa 3A-2.</title>
        <authorList>
            <consortium name="DOE Joint Genome Institute"/>
            <person name="Miettinen O."/>
            <person name="Riley R."/>
            <person name="Acob R."/>
            <person name="Barry K."/>
            <person name="Cullen D."/>
            <person name="De Vries R."/>
            <person name="Hainaut M."/>
            <person name="Hatakka A."/>
            <person name="Henrissat B."/>
            <person name="Hilden K."/>
            <person name="Kuo R."/>
            <person name="Labutti K."/>
            <person name="Lipzen A."/>
            <person name="Makela M.R."/>
            <person name="Sandor L."/>
            <person name="Spatafora J.W."/>
            <person name="Grigoriev I.V."/>
            <person name="Hibbett D.S."/>
        </authorList>
    </citation>
    <scope>NUCLEOTIDE SEQUENCE [LARGE SCALE GENOMIC DNA]</scope>
    <source>
        <strain evidence="4 5">3A-2</strain>
    </source>
</reference>
<keyword evidence="5" id="KW-1185">Reference proteome</keyword>
<dbReference type="EMBL" id="KV722340">
    <property type="protein sequence ID" value="OCH94869.1"/>
    <property type="molecule type" value="Genomic_DNA"/>
</dbReference>
<feature type="compositionally biased region" description="Low complexity" evidence="1">
    <location>
        <begin position="508"/>
        <end position="520"/>
    </location>
</feature>
<feature type="compositionally biased region" description="Polar residues" evidence="1">
    <location>
        <begin position="368"/>
        <end position="379"/>
    </location>
</feature>
<feature type="compositionally biased region" description="Polar residues" evidence="1">
    <location>
        <begin position="559"/>
        <end position="573"/>
    </location>
</feature>
<keyword evidence="2" id="KW-0472">Membrane</keyword>
<evidence type="ECO:0000313" key="4">
    <source>
        <dbReference type="EMBL" id="OCH94869.1"/>
    </source>
</evidence>
<feature type="transmembrane region" description="Helical" evidence="2">
    <location>
        <begin position="144"/>
        <end position="167"/>
    </location>
</feature>
<organism evidence="4 5">
    <name type="scientific">Obba rivulosa</name>
    <dbReference type="NCBI Taxonomy" id="1052685"/>
    <lineage>
        <taxon>Eukaryota</taxon>
        <taxon>Fungi</taxon>
        <taxon>Dikarya</taxon>
        <taxon>Basidiomycota</taxon>
        <taxon>Agaricomycotina</taxon>
        <taxon>Agaricomycetes</taxon>
        <taxon>Polyporales</taxon>
        <taxon>Gelatoporiaceae</taxon>
        <taxon>Obba</taxon>
    </lineage>
</organism>
<feature type="compositionally biased region" description="Polar residues" evidence="1">
    <location>
        <begin position="610"/>
        <end position="627"/>
    </location>
</feature>
<feature type="compositionally biased region" description="Pro residues" evidence="1">
    <location>
        <begin position="681"/>
        <end position="691"/>
    </location>
</feature>
<feature type="region of interest" description="Disordered" evidence="1">
    <location>
        <begin position="471"/>
        <end position="573"/>
    </location>
</feature>
<evidence type="ECO:0000313" key="5">
    <source>
        <dbReference type="Proteomes" id="UP000250043"/>
    </source>
</evidence>
<dbReference type="OrthoDB" id="2563978at2759"/>
<evidence type="ECO:0000256" key="3">
    <source>
        <dbReference type="SAM" id="SignalP"/>
    </source>
</evidence>